<name>A0A9X0HML8_SOLP1</name>
<dbReference type="EMBL" id="LNAL01000006">
    <property type="protein sequence ID" value="KUG08705.1"/>
    <property type="molecule type" value="Genomic_DNA"/>
</dbReference>
<reference evidence="1 2" key="1">
    <citation type="submission" date="2015-11" db="EMBL/GenBank/DDBJ databases">
        <title>Solirubrum puertoriconensis gen. nov. an environmental bacteria isolated in Puerto Rico.</title>
        <authorList>
            <person name="Cuebas-Irizarry M.F."/>
            <person name="Montalvo-Rodriguez R."/>
        </authorList>
    </citation>
    <scope>NUCLEOTIDE SEQUENCE [LARGE SCALE GENOMIC DNA]</scope>
    <source>
        <strain evidence="1 2">MC1A</strain>
    </source>
</reference>
<protein>
    <recommendedName>
        <fullName evidence="3">DUF2442 domain-containing protein</fullName>
    </recommendedName>
</protein>
<dbReference type="Pfam" id="PF10387">
    <property type="entry name" value="DUF2442"/>
    <property type="match status" value="1"/>
</dbReference>
<keyword evidence="2" id="KW-1185">Reference proteome</keyword>
<dbReference type="AlphaFoldDB" id="A0A9X0HML8"/>
<dbReference type="OrthoDB" id="9807561at2"/>
<comment type="caution">
    <text evidence="1">The sequence shown here is derived from an EMBL/GenBank/DDBJ whole genome shotgun (WGS) entry which is preliminary data.</text>
</comment>
<organism evidence="1 2">
    <name type="scientific">Solirubrum puertoriconensis</name>
    <dbReference type="NCBI Taxonomy" id="1751427"/>
    <lineage>
        <taxon>Bacteria</taxon>
        <taxon>Pseudomonadati</taxon>
        <taxon>Bacteroidota</taxon>
        <taxon>Cytophagia</taxon>
        <taxon>Cytophagales</taxon>
    </lineage>
</organism>
<proteinExistence type="predicted"/>
<evidence type="ECO:0000313" key="1">
    <source>
        <dbReference type="EMBL" id="KUG08705.1"/>
    </source>
</evidence>
<dbReference type="Proteomes" id="UP000054223">
    <property type="component" value="Unassembled WGS sequence"/>
</dbReference>
<dbReference type="InterPro" id="IPR018841">
    <property type="entry name" value="DUF2442"/>
</dbReference>
<sequence>MPNINRVEFTATAIYLHLSDGTFRSCLFTQACAAFLYHATPQQRANWTLEKRDSVISWPDLGVALTVDGWEIKQHVLTEAAVG</sequence>
<evidence type="ECO:0000313" key="2">
    <source>
        <dbReference type="Proteomes" id="UP000054223"/>
    </source>
</evidence>
<dbReference type="RefSeq" id="WP_059070449.1">
    <property type="nucleotide sequence ID" value="NZ_LNAL01000006.1"/>
</dbReference>
<gene>
    <name evidence="1" type="ORF">ASU33_11225</name>
</gene>
<accession>A0A9X0HML8</accession>
<dbReference type="Gene3D" id="3.30.2020.40">
    <property type="entry name" value="Uncharacterised protein PF10387, DUF2442"/>
    <property type="match status" value="1"/>
</dbReference>
<evidence type="ECO:0008006" key="3">
    <source>
        <dbReference type="Google" id="ProtNLM"/>
    </source>
</evidence>